<protein>
    <submittedName>
        <fullName evidence="1">Uncharacterized protein</fullName>
    </submittedName>
</protein>
<proteinExistence type="predicted"/>
<accession>A0A2Z4MGH8</accession>
<organism evidence="1 2">
    <name type="scientific">Brevibacillus brevis</name>
    <name type="common">Bacillus brevis</name>
    <dbReference type="NCBI Taxonomy" id="1393"/>
    <lineage>
        <taxon>Bacteria</taxon>
        <taxon>Bacillati</taxon>
        <taxon>Bacillota</taxon>
        <taxon>Bacilli</taxon>
        <taxon>Bacillales</taxon>
        <taxon>Paenibacillaceae</taxon>
        <taxon>Brevibacillus</taxon>
    </lineage>
</organism>
<name>A0A2Z4MGH8_BREBE</name>
<dbReference type="Proteomes" id="UP000036061">
    <property type="component" value="Chromosome"/>
</dbReference>
<sequence length="69" mass="7783">MSRSISAMIRRAEIARTSPVQAGETFDSEWDAFFCDVIDYIVNNAIKEVGLRNYKGATGENQRCSFFTP</sequence>
<gene>
    <name evidence="1" type="ORF">AB432_011460</name>
</gene>
<evidence type="ECO:0000313" key="1">
    <source>
        <dbReference type="EMBL" id="AWX55615.1"/>
    </source>
</evidence>
<dbReference type="AlphaFoldDB" id="A0A2Z4MGH8"/>
<dbReference type="EMBL" id="CP030117">
    <property type="protein sequence ID" value="AWX55615.1"/>
    <property type="molecule type" value="Genomic_DNA"/>
</dbReference>
<evidence type="ECO:0000313" key="2">
    <source>
        <dbReference type="Proteomes" id="UP000036061"/>
    </source>
</evidence>
<reference evidence="1 2" key="1">
    <citation type="journal article" date="2015" name="Genome Announc.">
        <title>Draft Genome Sequence of Brevibacillus brevis DZQ7, a Plant Growth-Promoting Rhizobacterium with Broad-Spectrum Antimicrobial Activity.</title>
        <authorList>
            <person name="Hou Q."/>
            <person name="Wang C."/>
            <person name="Hou X."/>
            <person name="Xia Z."/>
            <person name="Ye J."/>
            <person name="Liu K."/>
            <person name="Liu H."/>
            <person name="Wang J."/>
            <person name="Guo H."/>
            <person name="Yu X."/>
            <person name="Yang Y."/>
            <person name="Du B."/>
            <person name="Ding Y."/>
        </authorList>
    </citation>
    <scope>NUCLEOTIDE SEQUENCE [LARGE SCALE GENOMIC DNA]</scope>
    <source>
        <strain evidence="1 2">DZQ7</strain>
    </source>
</reference>